<gene>
    <name evidence="2" type="ORF">GFSPODELE1_LOCUS9684</name>
</gene>
<name>A0ABP1E4W9_9APHY</name>
<keyword evidence="3" id="KW-1185">Reference proteome</keyword>
<evidence type="ECO:0000313" key="3">
    <source>
        <dbReference type="Proteomes" id="UP001497453"/>
    </source>
</evidence>
<feature type="compositionally biased region" description="Pro residues" evidence="1">
    <location>
        <begin position="329"/>
        <end position="339"/>
    </location>
</feature>
<feature type="compositionally biased region" description="Basic and acidic residues" evidence="1">
    <location>
        <begin position="190"/>
        <end position="199"/>
    </location>
</feature>
<evidence type="ECO:0000313" key="2">
    <source>
        <dbReference type="EMBL" id="CAL1714253.1"/>
    </source>
</evidence>
<feature type="compositionally biased region" description="Polar residues" evidence="1">
    <location>
        <begin position="39"/>
        <end position="51"/>
    </location>
</feature>
<feature type="compositionally biased region" description="Acidic residues" evidence="1">
    <location>
        <begin position="206"/>
        <end position="217"/>
    </location>
</feature>
<protein>
    <submittedName>
        <fullName evidence="2">Uncharacterized protein</fullName>
    </submittedName>
</protein>
<feature type="region of interest" description="Disordered" evidence="1">
    <location>
        <begin position="190"/>
        <end position="241"/>
    </location>
</feature>
<feature type="compositionally biased region" description="Basic residues" evidence="1">
    <location>
        <begin position="56"/>
        <end position="65"/>
    </location>
</feature>
<sequence>MVNPLASPNRSPTVKKTYLGRQRQKRRESVSRESDSDNMAESDTTRSTPMPTITPAKKHAPKTRGKAIASSSPPPPPSSPVASMKPPSTVNVKSSMKAPSKVSHSRGASVASDGGSLEGSSVLPTWSVGKSGTTRARKSEEERMQFFKDDPLCKDVEPHRALCARCDTWVELNPKRRYIMKDWITHRKACRRESEEEHIPPAAIGQEEENEEEEDDGGSVAASTVPSTPAPGEKPRRQVRTEAERQALLEADPRIGEVKPHEVFCKQCGRWIRLNPTQKFTVGNWNNHAKRCSIKKTGVSHVNGDETTVDKPEVPPTKPGPPSGALTTPPAPSTGPPTAVPSSTETPSRKRPREDETDEEDASRTQVEARLVKARTENYKPAEGLWRTMTNTFRSFIDGLWHGLTADETSPVNDEPSTSA</sequence>
<reference evidence="3" key="1">
    <citation type="submission" date="2024-04" db="EMBL/GenBank/DDBJ databases">
        <authorList>
            <person name="Shaw F."/>
            <person name="Minotto A."/>
        </authorList>
    </citation>
    <scope>NUCLEOTIDE SEQUENCE [LARGE SCALE GENOMIC DNA]</scope>
</reference>
<feature type="compositionally biased region" description="Polar residues" evidence="1">
    <location>
        <begin position="118"/>
        <end position="134"/>
    </location>
</feature>
<feature type="region of interest" description="Disordered" evidence="1">
    <location>
        <begin position="1"/>
        <end position="142"/>
    </location>
</feature>
<proteinExistence type="predicted"/>
<accession>A0ABP1E4W9</accession>
<organism evidence="2 3">
    <name type="scientific">Somion occarium</name>
    <dbReference type="NCBI Taxonomy" id="3059160"/>
    <lineage>
        <taxon>Eukaryota</taxon>
        <taxon>Fungi</taxon>
        <taxon>Dikarya</taxon>
        <taxon>Basidiomycota</taxon>
        <taxon>Agaricomycotina</taxon>
        <taxon>Agaricomycetes</taxon>
        <taxon>Polyporales</taxon>
        <taxon>Cerrenaceae</taxon>
        <taxon>Somion</taxon>
    </lineage>
</organism>
<evidence type="ECO:0000256" key="1">
    <source>
        <dbReference type="SAM" id="MobiDB-lite"/>
    </source>
</evidence>
<dbReference type="Proteomes" id="UP001497453">
    <property type="component" value="Chromosome 8"/>
</dbReference>
<feature type="compositionally biased region" description="Polar residues" evidence="1">
    <location>
        <begin position="1"/>
        <end position="14"/>
    </location>
</feature>
<dbReference type="EMBL" id="OZ037951">
    <property type="protein sequence ID" value="CAL1714253.1"/>
    <property type="molecule type" value="Genomic_DNA"/>
</dbReference>
<feature type="region of interest" description="Disordered" evidence="1">
    <location>
        <begin position="299"/>
        <end position="378"/>
    </location>
</feature>